<reference evidence="2" key="1">
    <citation type="submission" date="2022-11" db="UniProtKB">
        <authorList>
            <consortium name="WormBaseParasite"/>
        </authorList>
    </citation>
    <scope>IDENTIFICATION</scope>
</reference>
<evidence type="ECO:0000313" key="2">
    <source>
        <dbReference type="WBParaSite" id="ES5_v2.g21785.t1"/>
    </source>
</evidence>
<dbReference type="Proteomes" id="UP000887579">
    <property type="component" value="Unplaced"/>
</dbReference>
<evidence type="ECO:0000313" key="1">
    <source>
        <dbReference type="Proteomes" id="UP000887579"/>
    </source>
</evidence>
<sequence>MIEYPFVLEWTISENRLFDLKNSTENEYLQSETFTAIHTSDVKYCLRLYPNGEKDEYRGQTYICLRIELGNEKKVEAEWTFSIKSANWTYKLNYVYDGNDGYGIRCCSVDELFDPNKKFIVDGKFILKVEGIFKIENIESKLVVSKSLGNLWNIGYEDFTIITAGKKEIQVSVNFKKYLINPHFRHYFYSKKLKLVKKTNVKKYTC</sequence>
<dbReference type="WBParaSite" id="ES5_v2.g21785.t1">
    <property type="protein sequence ID" value="ES5_v2.g21785.t1"/>
    <property type="gene ID" value="ES5_v2.g21785"/>
</dbReference>
<accession>A0AC34FW82</accession>
<proteinExistence type="predicted"/>
<organism evidence="1 2">
    <name type="scientific">Panagrolaimus sp. ES5</name>
    <dbReference type="NCBI Taxonomy" id="591445"/>
    <lineage>
        <taxon>Eukaryota</taxon>
        <taxon>Metazoa</taxon>
        <taxon>Ecdysozoa</taxon>
        <taxon>Nematoda</taxon>
        <taxon>Chromadorea</taxon>
        <taxon>Rhabditida</taxon>
        <taxon>Tylenchina</taxon>
        <taxon>Panagrolaimomorpha</taxon>
        <taxon>Panagrolaimoidea</taxon>
        <taxon>Panagrolaimidae</taxon>
        <taxon>Panagrolaimus</taxon>
    </lineage>
</organism>
<name>A0AC34FW82_9BILA</name>
<protein>
    <submittedName>
        <fullName evidence="2">Uncharacterized protein</fullName>
    </submittedName>
</protein>